<accession>A0A0A9ARE5</accession>
<reference evidence="1" key="1">
    <citation type="submission" date="2014-09" db="EMBL/GenBank/DDBJ databases">
        <authorList>
            <person name="Magalhaes I.L.F."/>
            <person name="Oliveira U."/>
            <person name="Santos F.R."/>
            <person name="Vidigal T.H.D.A."/>
            <person name="Brescovit A.D."/>
            <person name="Santos A.J."/>
        </authorList>
    </citation>
    <scope>NUCLEOTIDE SEQUENCE</scope>
    <source>
        <tissue evidence="1">Shoot tissue taken approximately 20 cm above the soil surface</tissue>
    </source>
</reference>
<proteinExistence type="predicted"/>
<evidence type="ECO:0000313" key="1">
    <source>
        <dbReference type="EMBL" id="JAD49617.1"/>
    </source>
</evidence>
<reference evidence="1" key="2">
    <citation type="journal article" date="2015" name="Data Brief">
        <title>Shoot transcriptome of the giant reed, Arundo donax.</title>
        <authorList>
            <person name="Barrero R.A."/>
            <person name="Guerrero F.D."/>
            <person name="Moolhuijzen P."/>
            <person name="Goolsby J.A."/>
            <person name="Tidwell J."/>
            <person name="Bellgard S.E."/>
            <person name="Bellgard M.I."/>
        </authorList>
    </citation>
    <scope>NUCLEOTIDE SEQUENCE</scope>
    <source>
        <tissue evidence="1">Shoot tissue taken approximately 20 cm above the soil surface</tissue>
    </source>
</reference>
<protein>
    <submittedName>
        <fullName evidence="1">Uncharacterized protein</fullName>
    </submittedName>
</protein>
<sequence length="21" mass="2264">MDVYSLSWSVCAVTRVSASDS</sequence>
<name>A0A0A9ARE5_ARUDO</name>
<organism evidence="1">
    <name type="scientific">Arundo donax</name>
    <name type="common">Giant reed</name>
    <name type="synonym">Donax arundinaceus</name>
    <dbReference type="NCBI Taxonomy" id="35708"/>
    <lineage>
        <taxon>Eukaryota</taxon>
        <taxon>Viridiplantae</taxon>
        <taxon>Streptophyta</taxon>
        <taxon>Embryophyta</taxon>
        <taxon>Tracheophyta</taxon>
        <taxon>Spermatophyta</taxon>
        <taxon>Magnoliopsida</taxon>
        <taxon>Liliopsida</taxon>
        <taxon>Poales</taxon>
        <taxon>Poaceae</taxon>
        <taxon>PACMAD clade</taxon>
        <taxon>Arundinoideae</taxon>
        <taxon>Arundineae</taxon>
        <taxon>Arundo</taxon>
    </lineage>
</organism>
<dbReference type="EMBL" id="GBRH01248278">
    <property type="protein sequence ID" value="JAD49617.1"/>
    <property type="molecule type" value="Transcribed_RNA"/>
</dbReference>
<dbReference type="AlphaFoldDB" id="A0A0A9ARE5"/>